<keyword evidence="7" id="KW-1185">Reference proteome</keyword>
<dbReference type="OrthoDB" id="159063at2"/>
<feature type="domain" description="Carbohydrate-binding/sugar hydrolysis" evidence="5">
    <location>
        <begin position="214"/>
        <end position="368"/>
    </location>
</feature>
<dbReference type="SMART" id="SM00710">
    <property type="entry name" value="PbH1"/>
    <property type="match status" value="9"/>
</dbReference>
<dbReference type="PANTHER" id="PTHR22990:SF15">
    <property type="entry name" value="F-BOX ONLY PROTEIN 10"/>
    <property type="match status" value="1"/>
</dbReference>
<dbReference type="Proteomes" id="UP000321555">
    <property type="component" value="Chromosome"/>
</dbReference>
<reference evidence="7" key="1">
    <citation type="submission" date="2019-08" db="EMBL/GenBank/DDBJ databases">
        <authorList>
            <person name="Zheng X."/>
        </authorList>
    </citation>
    <scope>NUCLEOTIDE SEQUENCE [LARGE SCALE GENOMIC DNA]</scope>
    <source>
        <strain evidence="7">FJAT-25496</strain>
    </source>
</reference>
<dbReference type="RefSeq" id="WP_057775398.1">
    <property type="nucleotide sequence ID" value="NZ_CP042593.1"/>
</dbReference>
<sequence length="453" mass="51043">MGKVINNGLLLFYGCIFFLFIPWYTDAAAAEVTVESDMNLQEMIDHAEPGDTLNIQKGLYRGSITISKPITLVAQNGAIIDGRGNGNVITIASDGVAIKGFTIQNSGKDKDNSGILLKEVKDVVIDSNHISNVLFGIYSEKSSNNIIKNNDIESFDTHFSKRGNGIHLYYGHGNFIVNNRIKNVQDGIYFDSTTKSNIQNNTVQDSRYGFHFMFSEDISAEDNVIQKNVTGFMIMDSKNLQFNRNQITDHFHFRGFGILIYDSSNIVIEENEIRQNSSGLYFENAEQTHIRQNLIAANQVGIEFKGDNIDNVLTENNFIGNVVQSKIADKDMLLNGQQKGNYWDDYSSYDLTGDGIGEIPYKAGSIYDQILKSHPYWQFYFESPAIKIWSKAESMFPSIGTANVYDEKPLILPVHFEKEKKNQKEKSKLSLLIFGLILTSSSVFILLKGRRME</sequence>
<dbReference type="SUPFAM" id="SSF51126">
    <property type="entry name" value="Pectin lyase-like"/>
    <property type="match status" value="1"/>
</dbReference>
<dbReference type="Pfam" id="PF05048">
    <property type="entry name" value="NosD"/>
    <property type="match status" value="1"/>
</dbReference>
<dbReference type="NCBIfam" id="TIGR03804">
    <property type="entry name" value="para_beta_helix"/>
    <property type="match status" value="4"/>
</dbReference>
<comment type="pathway">
    <text evidence="1">Protein modification; protein ubiquitination.</text>
</comment>
<dbReference type="InterPro" id="IPR051550">
    <property type="entry name" value="SCF-Subunits/Alg-Epimerases"/>
</dbReference>
<accession>A0A5B8Z1B8</accession>
<protein>
    <submittedName>
        <fullName evidence="6">Nitrous oxide reductase family maturation protein NosD</fullName>
    </submittedName>
</protein>
<dbReference type="AlphaFoldDB" id="A0A5B8Z1B8"/>
<dbReference type="SMART" id="SM00722">
    <property type="entry name" value="CASH"/>
    <property type="match status" value="2"/>
</dbReference>
<dbReference type="InterPro" id="IPR007742">
    <property type="entry name" value="NosD_dom"/>
</dbReference>
<feature type="transmembrane region" description="Helical" evidence="4">
    <location>
        <begin position="429"/>
        <end position="447"/>
    </location>
</feature>
<evidence type="ECO:0000256" key="1">
    <source>
        <dbReference type="ARBA" id="ARBA00004906"/>
    </source>
</evidence>
<dbReference type="NCBIfam" id="TIGR04247">
    <property type="entry name" value="NosD_copper_fam"/>
    <property type="match status" value="1"/>
</dbReference>
<gene>
    <name evidence="6" type="primary">nosD</name>
    <name evidence="6" type="ORF">FSZ17_05525</name>
</gene>
<evidence type="ECO:0000313" key="6">
    <source>
        <dbReference type="EMBL" id="QED46780.1"/>
    </source>
</evidence>
<keyword evidence="4" id="KW-0812">Transmembrane</keyword>
<dbReference type="InterPro" id="IPR026464">
    <property type="entry name" value="NosD_copper_fam"/>
</dbReference>
<evidence type="ECO:0000256" key="4">
    <source>
        <dbReference type="SAM" id="Phobius"/>
    </source>
</evidence>
<feature type="domain" description="Carbohydrate-binding/sugar hydrolysis" evidence="5">
    <location>
        <begin position="47"/>
        <end position="191"/>
    </location>
</feature>
<name>A0A5B8Z1B8_CYTDA</name>
<dbReference type="KEGG" id="bda:FSZ17_05525"/>
<dbReference type="InterPro" id="IPR012334">
    <property type="entry name" value="Pectin_lyas_fold"/>
</dbReference>
<dbReference type="EMBL" id="CP042593">
    <property type="protein sequence ID" value="QED46780.1"/>
    <property type="molecule type" value="Genomic_DNA"/>
</dbReference>
<evidence type="ECO:0000313" key="7">
    <source>
        <dbReference type="Proteomes" id="UP000321555"/>
    </source>
</evidence>
<proteinExistence type="predicted"/>
<dbReference type="STRING" id="1742359.GCA_001439625_04265"/>
<dbReference type="InterPro" id="IPR006633">
    <property type="entry name" value="Carb-bd_sugar_hydrolysis-dom"/>
</dbReference>
<keyword evidence="3" id="KW-0833">Ubl conjugation pathway</keyword>
<dbReference type="PROSITE" id="PS51257">
    <property type="entry name" value="PROKAR_LIPOPROTEIN"/>
    <property type="match status" value="1"/>
</dbReference>
<evidence type="ECO:0000256" key="2">
    <source>
        <dbReference type="ARBA" id="ARBA00022737"/>
    </source>
</evidence>
<keyword evidence="4" id="KW-0472">Membrane</keyword>
<evidence type="ECO:0000256" key="3">
    <source>
        <dbReference type="ARBA" id="ARBA00022786"/>
    </source>
</evidence>
<evidence type="ECO:0000259" key="5">
    <source>
        <dbReference type="SMART" id="SM00722"/>
    </source>
</evidence>
<dbReference type="Gene3D" id="2.160.20.10">
    <property type="entry name" value="Single-stranded right-handed beta-helix, Pectin lyase-like"/>
    <property type="match status" value="1"/>
</dbReference>
<dbReference type="InterPro" id="IPR006626">
    <property type="entry name" value="PbH1"/>
</dbReference>
<dbReference type="InterPro" id="IPR022441">
    <property type="entry name" value="Para_beta_helix_rpt-2"/>
</dbReference>
<dbReference type="PANTHER" id="PTHR22990">
    <property type="entry name" value="F-BOX ONLY PROTEIN"/>
    <property type="match status" value="1"/>
</dbReference>
<organism evidence="6 7">
    <name type="scientific">Cytobacillus dafuensis</name>
    <name type="common">Bacillus dafuensis</name>
    <dbReference type="NCBI Taxonomy" id="1742359"/>
    <lineage>
        <taxon>Bacteria</taxon>
        <taxon>Bacillati</taxon>
        <taxon>Bacillota</taxon>
        <taxon>Bacilli</taxon>
        <taxon>Bacillales</taxon>
        <taxon>Bacillaceae</taxon>
        <taxon>Cytobacillus</taxon>
    </lineage>
</organism>
<dbReference type="InterPro" id="IPR011050">
    <property type="entry name" value="Pectin_lyase_fold/virulence"/>
</dbReference>
<keyword evidence="2" id="KW-0677">Repeat</keyword>
<keyword evidence="4" id="KW-1133">Transmembrane helix</keyword>